<evidence type="ECO:0000259" key="1">
    <source>
        <dbReference type="PROSITE" id="PS50995"/>
    </source>
</evidence>
<dbReference type="SUPFAM" id="SSF46785">
    <property type="entry name" value="Winged helix' DNA-binding domain"/>
    <property type="match status" value="1"/>
</dbReference>
<dbReference type="PROSITE" id="PS50995">
    <property type="entry name" value="HTH_MARR_2"/>
    <property type="match status" value="1"/>
</dbReference>
<gene>
    <name evidence="2" type="ORF">GCM10011492_00850</name>
</gene>
<dbReference type="InterPro" id="IPR036388">
    <property type="entry name" value="WH-like_DNA-bd_sf"/>
</dbReference>
<dbReference type="Pfam" id="PF12802">
    <property type="entry name" value="MarR_2"/>
    <property type="match status" value="1"/>
</dbReference>
<dbReference type="CDD" id="cd00090">
    <property type="entry name" value="HTH_ARSR"/>
    <property type="match status" value="1"/>
</dbReference>
<name>A0A916SS42_9MICO</name>
<comment type="caution">
    <text evidence="2">The sequence shown here is derived from an EMBL/GenBank/DDBJ whole genome shotgun (WGS) entry which is preliminary data.</text>
</comment>
<dbReference type="InterPro" id="IPR039422">
    <property type="entry name" value="MarR/SlyA-like"/>
</dbReference>
<dbReference type="InterPro" id="IPR036390">
    <property type="entry name" value="WH_DNA-bd_sf"/>
</dbReference>
<dbReference type="PANTHER" id="PTHR33164:SF43">
    <property type="entry name" value="HTH-TYPE TRANSCRIPTIONAL REPRESSOR YETL"/>
    <property type="match status" value="1"/>
</dbReference>
<dbReference type="SMART" id="SM00347">
    <property type="entry name" value="HTH_MARR"/>
    <property type="match status" value="1"/>
</dbReference>
<reference evidence="2" key="1">
    <citation type="journal article" date="2014" name="Int. J. Syst. Evol. Microbiol.">
        <title>Complete genome sequence of Corynebacterium casei LMG S-19264T (=DSM 44701T), isolated from a smear-ripened cheese.</title>
        <authorList>
            <consortium name="US DOE Joint Genome Institute (JGI-PGF)"/>
            <person name="Walter F."/>
            <person name="Albersmeier A."/>
            <person name="Kalinowski J."/>
            <person name="Ruckert C."/>
        </authorList>
    </citation>
    <scope>NUCLEOTIDE SEQUENCE</scope>
    <source>
        <strain evidence="2">CGMCC 1.15085</strain>
    </source>
</reference>
<dbReference type="InterPro" id="IPR000835">
    <property type="entry name" value="HTH_MarR-typ"/>
</dbReference>
<keyword evidence="3" id="KW-1185">Reference proteome</keyword>
<dbReference type="PRINTS" id="PR00598">
    <property type="entry name" value="HTHMARR"/>
</dbReference>
<feature type="domain" description="HTH marR-type" evidence="1">
    <location>
        <begin position="1"/>
        <end position="94"/>
    </location>
</feature>
<evidence type="ECO:0000313" key="3">
    <source>
        <dbReference type="Proteomes" id="UP000636793"/>
    </source>
</evidence>
<dbReference type="Gene3D" id="1.10.10.10">
    <property type="entry name" value="Winged helix-like DNA-binding domain superfamily/Winged helix DNA-binding domain"/>
    <property type="match status" value="1"/>
</dbReference>
<evidence type="ECO:0000313" key="2">
    <source>
        <dbReference type="EMBL" id="GGB15010.1"/>
    </source>
</evidence>
<sequence length="110" mass="11607">MSHLRAHGSLSARELAEATGLTPSTVTALLGRLEAADLAERAPHPTDRRRIVVALTAEGNAYLDRSEAWLADVLDGVEGADAEEVDRVLDGLGAAFDAQSAFIQEPAAQE</sequence>
<dbReference type="EMBL" id="BMHI01000001">
    <property type="protein sequence ID" value="GGB15010.1"/>
    <property type="molecule type" value="Genomic_DNA"/>
</dbReference>
<dbReference type="PANTHER" id="PTHR33164">
    <property type="entry name" value="TRANSCRIPTIONAL REGULATOR, MARR FAMILY"/>
    <property type="match status" value="1"/>
</dbReference>
<organism evidence="2 3">
    <name type="scientific">Flexivirga endophytica</name>
    <dbReference type="NCBI Taxonomy" id="1849103"/>
    <lineage>
        <taxon>Bacteria</taxon>
        <taxon>Bacillati</taxon>
        <taxon>Actinomycetota</taxon>
        <taxon>Actinomycetes</taxon>
        <taxon>Micrococcales</taxon>
        <taxon>Dermacoccaceae</taxon>
        <taxon>Flexivirga</taxon>
    </lineage>
</organism>
<dbReference type="InterPro" id="IPR011991">
    <property type="entry name" value="ArsR-like_HTH"/>
</dbReference>
<dbReference type="GO" id="GO:0006950">
    <property type="term" value="P:response to stress"/>
    <property type="evidence" value="ECO:0007669"/>
    <property type="project" value="TreeGrafter"/>
</dbReference>
<protein>
    <recommendedName>
        <fullName evidence="1">HTH marR-type domain-containing protein</fullName>
    </recommendedName>
</protein>
<proteinExistence type="predicted"/>
<accession>A0A916SS42</accession>
<reference evidence="2" key="2">
    <citation type="submission" date="2020-09" db="EMBL/GenBank/DDBJ databases">
        <authorList>
            <person name="Sun Q."/>
            <person name="Zhou Y."/>
        </authorList>
    </citation>
    <scope>NUCLEOTIDE SEQUENCE</scope>
    <source>
        <strain evidence="2">CGMCC 1.15085</strain>
    </source>
</reference>
<dbReference type="AlphaFoldDB" id="A0A916SS42"/>
<dbReference type="GO" id="GO:0003700">
    <property type="term" value="F:DNA-binding transcription factor activity"/>
    <property type="evidence" value="ECO:0007669"/>
    <property type="project" value="InterPro"/>
</dbReference>
<dbReference type="Proteomes" id="UP000636793">
    <property type="component" value="Unassembled WGS sequence"/>
</dbReference>